<keyword evidence="4" id="KW-0133">Cell shape</keyword>
<dbReference type="Proteomes" id="UP000318331">
    <property type="component" value="Unassembled WGS sequence"/>
</dbReference>
<dbReference type="EC" id="6.3.2.4" evidence="4"/>
<comment type="function">
    <text evidence="4">Cell wall formation.</text>
</comment>
<evidence type="ECO:0000256" key="7">
    <source>
        <dbReference type="PROSITE-ProRule" id="PRU00409"/>
    </source>
</evidence>
<dbReference type="UniPathway" id="UPA00219"/>
<dbReference type="PANTHER" id="PTHR23132:SF23">
    <property type="entry name" value="D-ALANINE--D-ALANINE LIGASE B"/>
    <property type="match status" value="1"/>
</dbReference>
<accession>A0A543I6V7</accession>
<evidence type="ECO:0000256" key="1">
    <source>
        <dbReference type="ARBA" id="ARBA00010871"/>
    </source>
</evidence>
<evidence type="ECO:0000256" key="2">
    <source>
        <dbReference type="ARBA" id="ARBA00022598"/>
    </source>
</evidence>
<keyword evidence="6" id="KW-0464">Manganese</keyword>
<feature type="binding site" evidence="6">
    <location>
        <position position="279"/>
    </location>
    <ligand>
        <name>Mg(2+)</name>
        <dbReference type="ChEBI" id="CHEBI:18420"/>
        <label>2</label>
    </ligand>
</feature>
<feature type="binding site" evidence="6">
    <location>
        <position position="266"/>
    </location>
    <ligand>
        <name>Mg(2+)</name>
        <dbReference type="ChEBI" id="CHEBI:18420"/>
        <label>1</label>
    </ligand>
</feature>
<dbReference type="InterPro" id="IPR016185">
    <property type="entry name" value="PreATP-grasp_dom_sf"/>
</dbReference>
<dbReference type="PROSITE" id="PS50975">
    <property type="entry name" value="ATP_GRASP"/>
    <property type="match status" value="1"/>
</dbReference>
<dbReference type="GO" id="GO:0005524">
    <property type="term" value="F:ATP binding"/>
    <property type="evidence" value="ECO:0007669"/>
    <property type="project" value="UniProtKB-UniRule"/>
</dbReference>
<dbReference type="PANTHER" id="PTHR23132">
    <property type="entry name" value="D-ALANINE--D-ALANINE LIGASE"/>
    <property type="match status" value="1"/>
</dbReference>
<feature type="active site" evidence="5">
    <location>
        <position position="290"/>
    </location>
</feature>
<comment type="subcellular location">
    <subcellularLocation>
        <location evidence="4">Cytoplasm</location>
    </subcellularLocation>
</comment>
<dbReference type="NCBIfam" id="NF002378">
    <property type="entry name" value="PRK01372.1"/>
    <property type="match status" value="1"/>
</dbReference>
<dbReference type="Gene3D" id="3.40.50.20">
    <property type="match status" value="1"/>
</dbReference>
<evidence type="ECO:0000313" key="10">
    <source>
        <dbReference type="Proteomes" id="UP000318331"/>
    </source>
</evidence>
<dbReference type="GO" id="GO:0046872">
    <property type="term" value="F:metal ion binding"/>
    <property type="evidence" value="ECO:0007669"/>
    <property type="project" value="UniProtKB-KW"/>
</dbReference>
<dbReference type="Pfam" id="PF07478">
    <property type="entry name" value="Dala_Dala_lig_C"/>
    <property type="match status" value="1"/>
</dbReference>
<dbReference type="Gene3D" id="3.30.470.20">
    <property type="entry name" value="ATP-grasp fold, B domain"/>
    <property type="match status" value="1"/>
</dbReference>
<comment type="caution">
    <text evidence="9">The sequence shown here is derived from an EMBL/GenBank/DDBJ whole genome shotgun (WGS) entry which is preliminary data.</text>
</comment>
<dbReference type="SUPFAM" id="SSF52440">
    <property type="entry name" value="PreATP-grasp domain"/>
    <property type="match status" value="1"/>
</dbReference>
<protein>
    <recommendedName>
        <fullName evidence="4">D-alanine--D-alanine ligase</fullName>
        <ecNumber evidence="4">6.3.2.4</ecNumber>
    </recommendedName>
    <alternativeName>
        <fullName evidence="4">D-Ala-D-Ala ligase</fullName>
    </alternativeName>
    <alternativeName>
        <fullName evidence="4">D-alanylalanine synthetase</fullName>
    </alternativeName>
</protein>
<dbReference type="Gene3D" id="3.30.1490.20">
    <property type="entry name" value="ATP-grasp fold, A domain"/>
    <property type="match status" value="1"/>
</dbReference>
<dbReference type="GO" id="GO:0071555">
    <property type="term" value="P:cell wall organization"/>
    <property type="evidence" value="ECO:0007669"/>
    <property type="project" value="UniProtKB-KW"/>
</dbReference>
<keyword evidence="7" id="KW-0547">Nucleotide-binding</keyword>
<keyword evidence="3 4" id="KW-0961">Cell wall biogenesis/degradation</keyword>
<evidence type="ECO:0000256" key="5">
    <source>
        <dbReference type="PIRSR" id="PIRSR039102-1"/>
    </source>
</evidence>
<dbReference type="GO" id="GO:0009252">
    <property type="term" value="P:peptidoglycan biosynthetic process"/>
    <property type="evidence" value="ECO:0007669"/>
    <property type="project" value="UniProtKB-UniRule"/>
</dbReference>
<dbReference type="InterPro" id="IPR013815">
    <property type="entry name" value="ATP_grasp_subdomain_1"/>
</dbReference>
<evidence type="ECO:0000256" key="4">
    <source>
        <dbReference type="HAMAP-Rule" id="MF_00047"/>
    </source>
</evidence>
<proteinExistence type="inferred from homology"/>
<keyword evidence="4" id="KW-0573">Peptidoglycan synthesis</keyword>
<sequence>MTDFSALTIVVLAGGISHEREVSLRTGRRVAEALEAAGHSVIEREPDAALLPYLRANTPDLVWPALHGASGEDGALLSLLQAMKISYVGSPASAARLAWSKPHAAAIVAAAGVATPASITLPRDEFRELGAHSVLPLIAEALGFPLVVKPAQGGSAQGVTIVSEASELPRAMVDAYTYSDIAVIERRIIGTEVAVSIVEHEGITTTLPAVEIVPRSGIYSYEARYNAGETYFYTPARLTDTVTTAVSEAALTAHDALGLRQLSRIDFIVDSDGSPVFLEASVMPGLTETSLFPLAASAANLTLPEICSQLALDAMAASDRGAIPPLYSNTEAFADDPVTE</sequence>
<dbReference type="EMBL" id="VFPN01000001">
    <property type="protein sequence ID" value="TQM66307.1"/>
    <property type="molecule type" value="Genomic_DNA"/>
</dbReference>
<feature type="domain" description="ATP-grasp" evidence="8">
    <location>
        <begin position="105"/>
        <end position="312"/>
    </location>
</feature>
<dbReference type="SUPFAM" id="SSF56059">
    <property type="entry name" value="Glutathione synthetase ATP-binding domain-like"/>
    <property type="match status" value="1"/>
</dbReference>
<dbReference type="GO" id="GO:0008716">
    <property type="term" value="F:D-alanine-D-alanine ligase activity"/>
    <property type="evidence" value="ECO:0007669"/>
    <property type="project" value="UniProtKB-UniRule"/>
</dbReference>
<reference evidence="9 10" key="1">
    <citation type="submission" date="2019-06" db="EMBL/GenBank/DDBJ databases">
        <title>Sequencing the genomes of 1000 actinobacteria strains.</title>
        <authorList>
            <person name="Klenk H.-P."/>
        </authorList>
    </citation>
    <scope>NUCLEOTIDE SEQUENCE [LARGE SCALE GENOMIC DNA]</scope>
    <source>
        <strain evidence="9 10">DSM 18031</strain>
    </source>
</reference>
<evidence type="ECO:0000259" key="8">
    <source>
        <dbReference type="PROSITE" id="PS50975"/>
    </source>
</evidence>
<keyword evidence="10" id="KW-1185">Reference proteome</keyword>
<comment type="cofactor">
    <cofactor evidence="6">
        <name>Mg(2+)</name>
        <dbReference type="ChEBI" id="CHEBI:18420"/>
    </cofactor>
    <cofactor evidence="6">
        <name>Mn(2+)</name>
        <dbReference type="ChEBI" id="CHEBI:29035"/>
    </cofactor>
    <text evidence="6">Binds 2 magnesium or manganese ions per subunit.</text>
</comment>
<feature type="active site" evidence="5">
    <location>
        <position position="19"/>
    </location>
</feature>
<dbReference type="HAMAP" id="MF_00047">
    <property type="entry name" value="Dala_Dala_lig"/>
    <property type="match status" value="1"/>
</dbReference>
<organism evidence="9 10">
    <name type="scientific">Klugiella xanthotipulae</name>
    <dbReference type="NCBI Taxonomy" id="244735"/>
    <lineage>
        <taxon>Bacteria</taxon>
        <taxon>Bacillati</taxon>
        <taxon>Actinomycetota</taxon>
        <taxon>Actinomycetes</taxon>
        <taxon>Micrococcales</taxon>
        <taxon>Microbacteriaceae</taxon>
        <taxon>Klugiella</taxon>
    </lineage>
</organism>
<dbReference type="InterPro" id="IPR005905">
    <property type="entry name" value="D_ala_D_ala"/>
</dbReference>
<dbReference type="InterPro" id="IPR011761">
    <property type="entry name" value="ATP-grasp"/>
</dbReference>
<name>A0A543I6V7_9MICO</name>
<comment type="similarity">
    <text evidence="1 4">Belongs to the D-alanine--D-alanine ligase family.</text>
</comment>
<dbReference type="GO" id="GO:0005737">
    <property type="term" value="C:cytoplasm"/>
    <property type="evidence" value="ECO:0007669"/>
    <property type="project" value="UniProtKB-SubCell"/>
</dbReference>
<evidence type="ECO:0000256" key="6">
    <source>
        <dbReference type="PIRSR" id="PIRSR039102-3"/>
    </source>
</evidence>
<feature type="active site" evidence="5">
    <location>
        <position position="155"/>
    </location>
</feature>
<keyword evidence="6" id="KW-0460">Magnesium</keyword>
<keyword evidence="7" id="KW-0067">ATP-binding</keyword>
<keyword evidence="4" id="KW-0963">Cytoplasm</keyword>
<gene>
    <name evidence="4" type="primary">ddl</name>
    <name evidence="9" type="ORF">FB466_1144</name>
</gene>
<dbReference type="PIRSF" id="PIRSF039102">
    <property type="entry name" value="Ddl/VanB"/>
    <property type="match status" value="1"/>
</dbReference>
<evidence type="ECO:0000313" key="9">
    <source>
        <dbReference type="EMBL" id="TQM66307.1"/>
    </source>
</evidence>
<comment type="pathway">
    <text evidence="4">Cell wall biogenesis; peptidoglycan biosynthesis.</text>
</comment>
<keyword evidence="2 4" id="KW-0436">Ligase</keyword>
<dbReference type="InterPro" id="IPR011095">
    <property type="entry name" value="Dala_Dala_lig_C"/>
</dbReference>
<evidence type="ECO:0000256" key="3">
    <source>
        <dbReference type="ARBA" id="ARBA00023316"/>
    </source>
</evidence>
<dbReference type="OrthoDB" id="9813261at2"/>
<dbReference type="RefSeq" id="WP_141916501.1">
    <property type="nucleotide sequence ID" value="NZ_BAAAYS010000017.1"/>
</dbReference>
<feature type="binding site" evidence="6">
    <location>
        <position position="279"/>
    </location>
    <ligand>
        <name>Mg(2+)</name>
        <dbReference type="ChEBI" id="CHEBI:18420"/>
        <label>1</label>
    </ligand>
</feature>
<dbReference type="AlphaFoldDB" id="A0A543I6V7"/>
<keyword evidence="6" id="KW-0479">Metal-binding</keyword>
<comment type="catalytic activity">
    <reaction evidence="4">
        <text>2 D-alanine + ATP = D-alanyl-D-alanine + ADP + phosphate + H(+)</text>
        <dbReference type="Rhea" id="RHEA:11224"/>
        <dbReference type="ChEBI" id="CHEBI:15378"/>
        <dbReference type="ChEBI" id="CHEBI:30616"/>
        <dbReference type="ChEBI" id="CHEBI:43474"/>
        <dbReference type="ChEBI" id="CHEBI:57416"/>
        <dbReference type="ChEBI" id="CHEBI:57822"/>
        <dbReference type="ChEBI" id="CHEBI:456216"/>
        <dbReference type="EC" id="6.3.2.4"/>
    </reaction>
</comment>
<dbReference type="GO" id="GO:0008360">
    <property type="term" value="P:regulation of cell shape"/>
    <property type="evidence" value="ECO:0007669"/>
    <property type="project" value="UniProtKB-KW"/>
</dbReference>